<dbReference type="Proteomes" id="UP000675781">
    <property type="component" value="Unassembled WGS sequence"/>
</dbReference>
<feature type="transmembrane region" description="Helical" evidence="1">
    <location>
        <begin position="319"/>
        <end position="340"/>
    </location>
</feature>
<dbReference type="PANTHER" id="PTHR30238">
    <property type="entry name" value="MEMBRANE BOUND PREDICTED REDOX MODULATOR"/>
    <property type="match status" value="1"/>
</dbReference>
<keyword evidence="1" id="KW-0472">Membrane</keyword>
<feature type="transmembrane region" description="Helical" evidence="1">
    <location>
        <begin position="295"/>
        <end position="313"/>
    </location>
</feature>
<comment type="caution">
    <text evidence="2">The sequence shown here is derived from an EMBL/GenBank/DDBJ whole genome shotgun (WGS) entry which is preliminary data.</text>
</comment>
<dbReference type="Pfam" id="PF04332">
    <property type="entry name" value="DUF475"/>
    <property type="match status" value="1"/>
</dbReference>
<keyword evidence="1" id="KW-1133">Transmembrane helix</keyword>
<evidence type="ECO:0000313" key="2">
    <source>
        <dbReference type="EMBL" id="MBR7834002.1"/>
    </source>
</evidence>
<organism evidence="2 3">
    <name type="scientific">Actinospica durhamensis</name>
    <dbReference type="NCBI Taxonomy" id="1508375"/>
    <lineage>
        <taxon>Bacteria</taxon>
        <taxon>Bacillati</taxon>
        <taxon>Actinomycetota</taxon>
        <taxon>Actinomycetes</taxon>
        <taxon>Catenulisporales</taxon>
        <taxon>Actinospicaceae</taxon>
        <taxon>Actinospica</taxon>
    </lineage>
</organism>
<feature type="transmembrane region" description="Helical" evidence="1">
    <location>
        <begin position="70"/>
        <end position="98"/>
    </location>
</feature>
<feature type="transmembrane region" description="Helical" evidence="1">
    <location>
        <begin position="228"/>
        <end position="247"/>
    </location>
</feature>
<feature type="transmembrane region" description="Helical" evidence="1">
    <location>
        <begin position="12"/>
        <end position="31"/>
    </location>
</feature>
<keyword evidence="1" id="KW-0812">Transmembrane</keyword>
<name>A0A941ELS5_9ACTN</name>
<feature type="transmembrane region" description="Helical" evidence="1">
    <location>
        <begin position="118"/>
        <end position="140"/>
    </location>
</feature>
<evidence type="ECO:0000256" key="1">
    <source>
        <dbReference type="SAM" id="Phobius"/>
    </source>
</evidence>
<feature type="transmembrane region" description="Helical" evidence="1">
    <location>
        <begin position="253"/>
        <end position="274"/>
    </location>
</feature>
<evidence type="ECO:0000313" key="3">
    <source>
        <dbReference type="Proteomes" id="UP000675781"/>
    </source>
</evidence>
<dbReference type="RefSeq" id="WP_212528524.1">
    <property type="nucleotide sequence ID" value="NZ_JAGSOG010000045.1"/>
</dbReference>
<dbReference type="PANTHER" id="PTHR30238:SF4">
    <property type="entry name" value="SLL1022 PROTEIN"/>
    <property type="match status" value="1"/>
</dbReference>
<keyword evidence="3" id="KW-1185">Reference proteome</keyword>
<reference evidence="2" key="1">
    <citation type="submission" date="2021-04" db="EMBL/GenBank/DDBJ databases">
        <title>Genome based classification of Actinospica acidithermotolerans sp. nov., an actinobacterium isolated from an Indonesian hot spring.</title>
        <authorList>
            <person name="Kusuma A.B."/>
            <person name="Putra K.E."/>
            <person name="Nafisah S."/>
            <person name="Loh J."/>
            <person name="Nouioui I."/>
            <person name="Goodfellow M."/>
        </authorList>
    </citation>
    <scope>NUCLEOTIDE SEQUENCE</scope>
    <source>
        <strain evidence="2">CSCA 57</strain>
    </source>
</reference>
<dbReference type="AlphaFoldDB" id="A0A941ELS5"/>
<accession>A0A941ELS5</accession>
<protein>
    <submittedName>
        <fullName evidence="2">DUF475 domain-containing protein</fullName>
    </submittedName>
</protein>
<feature type="transmembrane region" description="Helical" evidence="1">
    <location>
        <begin position="37"/>
        <end position="58"/>
    </location>
</feature>
<gene>
    <name evidence="2" type="ORF">KDL01_12050</name>
</gene>
<dbReference type="EMBL" id="JAGSOG010000045">
    <property type="protein sequence ID" value="MBR7834002.1"/>
    <property type="molecule type" value="Genomic_DNA"/>
</dbReference>
<proteinExistence type="predicted"/>
<sequence length="377" mass="40609">MIRGASGTRVFGFAHAVAVAALVGGYVVGGAQGLTVVALLGVLEVAVSFDNAIVNATILARMDRYWQRMFMTVGVVIAAIGMRLVLPLIIVAIGAHLVPWRAVDLAYSDPTRYHDLLLAAQPGIAAFGGIFLLMIAIAFFREERDVHWWPPVERRLPALLDHRGVPQVVALAFTAVAGVTVPGQMRGKVVLGCLLGLVCHQAIKLLSDQVAERADADGESRPRATVQGHGALLLFIYLELLDATFSMDSVMGGFSVTVNIALITLGLAIGAGYIRALTVYVVRRGTLEQYRYLEHGAYYSIALLAVLLLWEVWRDVPDWITACTGAFVITAAWLTSIWAAKRQQRREAEADLDAPEAEIQSLLSPPGQQASKGSNAA</sequence>
<dbReference type="InterPro" id="IPR007427">
    <property type="entry name" value="DUF475"/>
</dbReference>